<sequence length="234" mass="27803">MIHIFLCDDDSSYLEYLSEIVDRFFRQNNIEAGIKTFTDGEKLLEEPEMADIVFLDVEMPGKSGIEVGRRIKEENPYALIFIVSFTEQYLDDAMDFQVFRYIEKASLPDRIERNLRDALVAYRNTNPKITIMQNGETIVCREADIVMIENQRRCVYVCTKDARYEVKGKLEDWEQKLNQVRFCKSHTSFLVNLDYVSRFTKNEIILAKGKYRAHISRRMYLEFCKKYEEYLRRG</sequence>
<dbReference type="InterPro" id="IPR011006">
    <property type="entry name" value="CheY-like_superfamily"/>
</dbReference>
<protein>
    <recommendedName>
        <fullName evidence="1">Stage 0 sporulation protein A homolog</fullName>
    </recommendedName>
</protein>
<evidence type="ECO:0000256" key="2">
    <source>
        <dbReference type="ARBA" id="ARBA00024867"/>
    </source>
</evidence>
<feature type="modified residue" description="4-aspartylphosphate" evidence="3">
    <location>
        <position position="56"/>
    </location>
</feature>
<dbReference type="Pfam" id="PF04397">
    <property type="entry name" value="LytTR"/>
    <property type="match status" value="1"/>
</dbReference>
<dbReference type="PROSITE" id="PS50930">
    <property type="entry name" value="HTH_LYTTR"/>
    <property type="match status" value="1"/>
</dbReference>
<dbReference type="Pfam" id="PF00072">
    <property type="entry name" value="Response_reg"/>
    <property type="match status" value="1"/>
</dbReference>
<dbReference type="Gene3D" id="2.40.50.1020">
    <property type="entry name" value="LytTr DNA-binding domain"/>
    <property type="match status" value="1"/>
</dbReference>
<evidence type="ECO:0000313" key="7">
    <source>
        <dbReference type="Proteomes" id="UP001198495"/>
    </source>
</evidence>
<dbReference type="GO" id="GO:0003677">
    <property type="term" value="F:DNA binding"/>
    <property type="evidence" value="ECO:0007669"/>
    <property type="project" value="UniProtKB-KW"/>
</dbReference>
<gene>
    <name evidence="6" type="ORF">LKD28_13275</name>
</gene>
<dbReference type="RefSeq" id="WP_227573632.1">
    <property type="nucleotide sequence ID" value="NZ_JAJEQT010000013.1"/>
</dbReference>
<feature type="domain" description="HTH LytTR-type" evidence="5">
    <location>
        <begin position="129"/>
        <end position="229"/>
    </location>
</feature>
<evidence type="ECO:0000259" key="5">
    <source>
        <dbReference type="PROSITE" id="PS50930"/>
    </source>
</evidence>
<accession>A0ABS8FSY4</accession>
<comment type="caution">
    <text evidence="6">The sequence shown here is derived from an EMBL/GenBank/DDBJ whole genome shotgun (WGS) entry which is preliminary data.</text>
</comment>
<dbReference type="EMBL" id="JAJEQT010000013">
    <property type="protein sequence ID" value="MCC2219979.1"/>
    <property type="molecule type" value="Genomic_DNA"/>
</dbReference>
<dbReference type="PANTHER" id="PTHR37299">
    <property type="entry name" value="TRANSCRIPTIONAL REGULATOR-RELATED"/>
    <property type="match status" value="1"/>
</dbReference>
<evidence type="ECO:0000256" key="1">
    <source>
        <dbReference type="ARBA" id="ARBA00018672"/>
    </source>
</evidence>
<evidence type="ECO:0000259" key="4">
    <source>
        <dbReference type="PROSITE" id="PS50110"/>
    </source>
</evidence>
<name>A0ABS8FSY4_9FIRM</name>
<feature type="domain" description="Response regulatory" evidence="4">
    <location>
        <begin position="3"/>
        <end position="119"/>
    </location>
</feature>
<dbReference type="SUPFAM" id="SSF52172">
    <property type="entry name" value="CheY-like"/>
    <property type="match status" value="1"/>
</dbReference>
<dbReference type="Proteomes" id="UP001198495">
    <property type="component" value="Unassembled WGS sequence"/>
</dbReference>
<dbReference type="SMART" id="SM00448">
    <property type="entry name" value="REC"/>
    <property type="match status" value="1"/>
</dbReference>
<dbReference type="SMART" id="SM00850">
    <property type="entry name" value="LytTR"/>
    <property type="match status" value="1"/>
</dbReference>
<keyword evidence="6" id="KW-0238">DNA-binding</keyword>
<evidence type="ECO:0000256" key="3">
    <source>
        <dbReference type="PROSITE-ProRule" id="PRU00169"/>
    </source>
</evidence>
<comment type="function">
    <text evidence="2">May play the central regulatory role in sporulation. It may be an element of the effector pathway responsible for the activation of sporulation genes in response to nutritional stress. Spo0A may act in concert with spo0H (a sigma factor) to control the expression of some genes that are critical to the sporulation process.</text>
</comment>
<reference evidence="6 7" key="1">
    <citation type="submission" date="2021-10" db="EMBL/GenBank/DDBJ databases">
        <title>Anaerobic single-cell dispensing facilitates the cultivation of human gut bacteria.</title>
        <authorList>
            <person name="Afrizal A."/>
        </authorList>
    </citation>
    <scope>NUCLEOTIDE SEQUENCE [LARGE SCALE GENOMIC DNA]</scope>
    <source>
        <strain evidence="6 7">CLA-AA-H212</strain>
    </source>
</reference>
<dbReference type="InterPro" id="IPR046947">
    <property type="entry name" value="LytR-like"/>
</dbReference>
<dbReference type="InterPro" id="IPR007492">
    <property type="entry name" value="LytTR_DNA-bd_dom"/>
</dbReference>
<dbReference type="Gene3D" id="3.40.50.2300">
    <property type="match status" value="1"/>
</dbReference>
<proteinExistence type="predicted"/>
<organism evidence="6 7">
    <name type="scientific">Coprococcus hominis</name>
    <name type="common">ex Arizal et al. 2022</name>
    <dbReference type="NCBI Taxonomy" id="2881262"/>
    <lineage>
        <taxon>Bacteria</taxon>
        <taxon>Bacillati</taxon>
        <taxon>Bacillota</taxon>
        <taxon>Clostridia</taxon>
        <taxon>Lachnospirales</taxon>
        <taxon>Lachnospiraceae</taxon>
        <taxon>Coprococcus</taxon>
    </lineage>
</organism>
<dbReference type="PANTHER" id="PTHR37299:SF1">
    <property type="entry name" value="STAGE 0 SPORULATION PROTEIN A HOMOLOG"/>
    <property type="match status" value="1"/>
</dbReference>
<keyword evidence="7" id="KW-1185">Reference proteome</keyword>
<evidence type="ECO:0000313" key="6">
    <source>
        <dbReference type="EMBL" id="MCC2219979.1"/>
    </source>
</evidence>
<dbReference type="PROSITE" id="PS50110">
    <property type="entry name" value="RESPONSE_REGULATORY"/>
    <property type="match status" value="1"/>
</dbReference>
<dbReference type="InterPro" id="IPR001789">
    <property type="entry name" value="Sig_transdc_resp-reg_receiver"/>
</dbReference>
<keyword evidence="3" id="KW-0597">Phosphoprotein</keyword>